<evidence type="ECO:0000313" key="12">
    <source>
        <dbReference type="EMBL" id="JAC14502.1"/>
    </source>
</evidence>
<evidence type="ECO:0000256" key="9">
    <source>
        <dbReference type="PROSITE-ProRule" id="PRU01263"/>
    </source>
</evidence>
<dbReference type="PROSITE" id="PS00028">
    <property type="entry name" value="ZINC_FINGER_C2H2_1"/>
    <property type="match status" value="4"/>
</dbReference>
<accession>A0A023EZ62</accession>
<dbReference type="FunFam" id="3.30.160.60:FF:000072">
    <property type="entry name" value="zinc finger protein 143 isoform X1"/>
    <property type="match status" value="1"/>
</dbReference>
<dbReference type="InterPro" id="IPR036236">
    <property type="entry name" value="Znf_C2H2_sf"/>
</dbReference>
<evidence type="ECO:0000259" key="11">
    <source>
        <dbReference type="PROSITE" id="PS51915"/>
    </source>
</evidence>
<reference evidence="12" key="1">
    <citation type="journal article" date="2014" name="PLoS Negl. Trop. Dis.">
        <title>An updated insight into the Sialotranscriptome of Triatoma infestans: developmental stage and geographic variations.</title>
        <authorList>
            <person name="Schwarz A."/>
            <person name="Medrano-Mercado N."/>
            <person name="Schaub G.A."/>
            <person name="Struchiner C.J."/>
            <person name="Bargues M.D."/>
            <person name="Levy M.Z."/>
            <person name="Ribeiro J.M."/>
        </authorList>
    </citation>
    <scope>NUCLEOTIDE SEQUENCE</scope>
    <source>
        <strain evidence="12">Chile</strain>
        <tissue evidence="12">Salivary glands</tissue>
    </source>
</reference>
<dbReference type="AlphaFoldDB" id="A0A023EZ62"/>
<dbReference type="InterPro" id="IPR013087">
    <property type="entry name" value="Znf_C2H2_type"/>
</dbReference>
<evidence type="ECO:0000256" key="5">
    <source>
        <dbReference type="ARBA" id="ARBA00022833"/>
    </source>
</evidence>
<feature type="domain" description="C2H2-type" evidence="10">
    <location>
        <begin position="300"/>
        <end position="328"/>
    </location>
</feature>
<keyword evidence="2 9" id="KW-0479">Metal-binding</keyword>
<dbReference type="InterPro" id="IPR050331">
    <property type="entry name" value="Zinc_finger"/>
</dbReference>
<feature type="domain" description="C2H2-type" evidence="10">
    <location>
        <begin position="272"/>
        <end position="299"/>
    </location>
</feature>
<dbReference type="PROSITE" id="PS50157">
    <property type="entry name" value="ZINC_FINGER_C2H2_2"/>
    <property type="match status" value="4"/>
</dbReference>
<dbReference type="GO" id="GO:0008270">
    <property type="term" value="F:zinc ion binding"/>
    <property type="evidence" value="ECO:0007669"/>
    <property type="project" value="UniProtKB-UniRule"/>
</dbReference>
<dbReference type="PROSITE" id="PS51915">
    <property type="entry name" value="ZAD"/>
    <property type="match status" value="1"/>
</dbReference>
<feature type="domain" description="ZAD" evidence="11">
    <location>
        <begin position="1"/>
        <end position="73"/>
    </location>
</feature>
<feature type="non-terminal residue" evidence="12">
    <location>
        <position position="1"/>
    </location>
</feature>
<dbReference type="PANTHER" id="PTHR16515:SF49">
    <property type="entry name" value="GASTRULA ZINC FINGER PROTEIN XLCGF49.1-LIKE-RELATED"/>
    <property type="match status" value="1"/>
</dbReference>
<evidence type="ECO:0000259" key="10">
    <source>
        <dbReference type="PROSITE" id="PS50157"/>
    </source>
</evidence>
<feature type="binding site" evidence="9">
    <location>
        <position position="46"/>
    </location>
    <ligand>
        <name>Zn(2+)</name>
        <dbReference type="ChEBI" id="CHEBI:29105"/>
    </ligand>
</feature>
<dbReference type="Gene3D" id="3.30.160.60">
    <property type="entry name" value="Classic Zinc Finger"/>
    <property type="match status" value="3"/>
</dbReference>
<evidence type="ECO:0000256" key="7">
    <source>
        <dbReference type="ARBA" id="ARBA00023242"/>
    </source>
</evidence>
<protein>
    <submittedName>
        <fullName evidence="12">Putative c2h2-type zn-finger protein</fullName>
    </submittedName>
</protein>
<keyword evidence="6" id="KW-0238">DNA-binding</keyword>
<dbReference type="Pfam" id="PF13894">
    <property type="entry name" value="zf-C2H2_4"/>
    <property type="match status" value="1"/>
</dbReference>
<name>A0A023EZ62_TRIIF</name>
<evidence type="ECO:0000256" key="3">
    <source>
        <dbReference type="ARBA" id="ARBA00022737"/>
    </source>
</evidence>
<feature type="binding site" evidence="9">
    <location>
        <position position="4"/>
    </location>
    <ligand>
        <name>Zn(2+)</name>
        <dbReference type="ChEBI" id="CHEBI:29105"/>
    </ligand>
</feature>
<sequence length="336" mass="38348">CRICTNHTDGISIYSKEGKEFSLEEKINKFLFIQVKEEDKLPKMVCSICRNKLESIQKFSLMASNSQTKLLECLKSQKNPLNSESEAGDIDTKQCEDLLPRDTAYDKEIKGSLLHSILTKGQVSNTSDDVTEMEVTIDPMLFFEEEGEAETDSISSKIPGDGIPSKSILISEREFSSPQIFEVKPYQCTLCPRGFNSDLSLKNHLWNHLPSKKILVTSDLNRLQTAGALTSATIKHRRIYNSQCLCQECGRIYPTKSTLRAHQVTHSNLRPHKCSLCDKTFKRNQDLKFHINQHTGERPYRCPYCPKAFASSGNCFSHRKRMHSKQLARDKKLNRH</sequence>
<dbReference type="PANTHER" id="PTHR16515">
    <property type="entry name" value="PR DOMAIN ZINC FINGER PROTEIN"/>
    <property type="match status" value="1"/>
</dbReference>
<feature type="domain" description="C2H2-type" evidence="10">
    <location>
        <begin position="244"/>
        <end position="271"/>
    </location>
</feature>
<keyword evidence="5 9" id="KW-0862">Zinc</keyword>
<dbReference type="Pfam" id="PF07776">
    <property type="entry name" value="zf-AD"/>
    <property type="match status" value="1"/>
</dbReference>
<dbReference type="SUPFAM" id="SSF57716">
    <property type="entry name" value="Glucocorticoid receptor-like (DNA-binding domain)"/>
    <property type="match status" value="1"/>
</dbReference>
<feature type="domain" description="C2H2-type" evidence="10">
    <location>
        <begin position="186"/>
        <end position="213"/>
    </location>
</feature>
<keyword evidence="4 8" id="KW-0863">Zinc-finger</keyword>
<feature type="binding site" evidence="9">
    <location>
        <position position="1"/>
    </location>
    <ligand>
        <name>Zn(2+)</name>
        <dbReference type="ChEBI" id="CHEBI:29105"/>
    </ligand>
</feature>
<evidence type="ECO:0000256" key="6">
    <source>
        <dbReference type="ARBA" id="ARBA00023125"/>
    </source>
</evidence>
<feature type="binding site" evidence="9">
    <location>
        <position position="49"/>
    </location>
    <ligand>
        <name>Zn(2+)</name>
        <dbReference type="ChEBI" id="CHEBI:29105"/>
    </ligand>
</feature>
<evidence type="ECO:0000256" key="2">
    <source>
        <dbReference type="ARBA" id="ARBA00022723"/>
    </source>
</evidence>
<dbReference type="InterPro" id="IPR012934">
    <property type="entry name" value="Znf_AD"/>
</dbReference>
<evidence type="ECO:0000256" key="8">
    <source>
        <dbReference type="PROSITE-ProRule" id="PRU00042"/>
    </source>
</evidence>
<evidence type="ECO:0000256" key="1">
    <source>
        <dbReference type="ARBA" id="ARBA00004123"/>
    </source>
</evidence>
<dbReference type="EMBL" id="GBBI01004210">
    <property type="protein sequence ID" value="JAC14502.1"/>
    <property type="molecule type" value="mRNA"/>
</dbReference>
<dbReference type="SMART" id="SM00868">
    <property type="entry name" value="zf-AD"/>
    <property type="match status" value="1"/>
</dbReference>
<dbReference type="GO" id="GO:0005634">
    <property type="term" value="C:nucleus"/>
    <property type="evidence" value="ECO:0007669"/>
    <property type="project" value="UniProtKB-SubCell"/>
</dbReference>
<dbReference type="SUPFAM" id="SSF57667">
    <property type="entry name" value="beta-beta-alpha zinc fingers"/>
    <property type="match status" value="3"/>
</dbReference>
<organism evidence="12">
    <name type="scientific">Triatoma infestans</name>
    <name type="common">Assassin bug</name>
    <dbReference type="NCBI Taxonomy" id="30076"/>
    <lineage>
        <taxon>Eukaryota</taxon>
        <taxon>Metazoa</taxon>
        <taxon>Ecdysozoa</taxon>
        <taxon>Arthropoda</taxon>
        <taxon>Hexapoda</taxon>
        <taxon>Insecta</taxon>
        <taxon>Pterygota</taxon>
        <taxon>Neoptera</taxon>
        <taxon>Paraneoptera</taxon>
        <taxon>Hemiptera</taxon>
        <taxon>Heteroptera</taxon>
        <taxon>Panheteroptera</taxon>
        <taxon>Cimicomorpha</taxon>
        <taxon>Reduviidae</taxon>
        <taxon>Triatominae</taxon>
        <taxon>Triatoma</taxon>
    </lineage>
</organism>
<keyword evidence="3" id="KW-0677">Repeat</keyword>
<dbReference type="GO" id="GO:0003677">
    <property type="term" value="F:DNA binding"/>
    <property type="evidence" value="ECO:0007669"/>
    <property type="project" value="UniProtKB-KW"/>
</dbReference>
<comment type="subcellular location">
    <subcellularLocation>
        <location evidence="1">Nucleus</location>
    </subcellularLocation>
</comment>
<dbReference type="Pfam" id="PF00096">
    <property type="entry name" value="zf-C2H2"/>
    <property type="match status" value="3"/>
</dbReference>
<keyword evidence="7" id="KW-0539">Nucleus</keyword>
<dbReference type="GO" id="GO:0010468">
    <property type="term" value="P:regulation of gene expression"/>
    <property type="evidence" value="ECO:0007669"/>
    <property type="project" value="TreeGrafter"/>
</dbReference>
<dbReference type="Gene3D" id="3.40.1800.20">
    <property type="match status" value="1"/>
</dbReference>
<evidence type="ECO:0000256" key="4">
    <source>
        <dbReference type="ARBA" id="ARBA00022771"/>
    </source>
</evidence>
<proteinExistence type="evidence at transcript level"/>
<dbReference type="SMART" id="SM00355">
    <property type="entry name" value="ZnF_C2H2"/>
    <property type="match status" value="4"/>
</dbReference>